<protein>
    <submittedName>
        <fullName evidence="1">Uncharacterized protein</fullName>
    </submittedName>
</protein>
<gene>
    <name evidence="1" type="ORF">RIF29_00728</name>
</gene>
<sequence>MSMVCILFGACLHRECFVFFHQLESVNCSFLFKQYGSEMPSSRACVGTLIYWRAYGATGPQTKTSCV</sequence>
<dbReference type="Proteomes" id="UP001372338">
    <property type="component" value="Unassembled WGS sequence"/>
</dbReference>
<evidence type="ECO:0000313" key="1">
    <source>
        <dbReference type="EMBL" id="KAK7287450.1"/>
    </source>
</evidence>
<dbReference type="AlphaFoldDB" id="A0AAN9P6R2"/>
<reference evidence="1 2" key="1">
    <citation type="submission" date="2024-01" db="EMBL/GenBank/DDBJ databases">
        <title>The genomes of 5 underutilized Papilionoideae crops provide insights into root nodulation and disease resistanc.</title>
        <authorList>
            <person name="Yuan L."/>
        </authorList>
    </citation>
    <scope>NUCLEOTIDE SEQUENCE [LARGE SCALE GENOMIC DNA]</scope>
    <source>
        <strain evidence="1">ZHUSHIDOU_FW_LH</strain>
        <tissue evidence="1">Leaf</tissue>
    </source>
</reference>
<comment type="caution">
    <text evidence="1">The sequence shown here is derived from an EMBL/GenBank/DDBJ whole genome shotgun (WGS) entry which is preliminary data.</text>
</comment>
<keyword evidence="2" id="KW-1185">Reference proteome</keyword>
<name>A0AAN9P6R2_CROPI</name>
<organism evidence="1 2">
    <name type="scientific">Crotalaria pallida</name>
    <name type="common">Smooth rattlebox</name>
    <name type="synonym">Crotalaria striata</name>
    <dbReference type="NCBI Taxonomy" id="3830"/>
    <lineage>
        <taxon>Eukaryota</taxon>
        <taxon>Viridiplantae</taxon>
        <taxon>Streptophyta</taxon>
        <taxon>Embryophyta</taxon>
        <taxon>Tracheophyta</taxon>
        <taxon>Spermatophyta</taxon>
        <taxon>Magnoliopsida</taxon>
        <taxon>eudicotyledons</taxon>
        <taxon>Gunneridae</taxon>
        <taxon>Pentapetalae</taxon>
        <taxon>rosids</taxon>
        <taxon>fabids</taxon>
        <taxon>Fabales</taxon>
        <taxon>Fabaceae</taxon>
        <taxon>Papilionoideae</taxon>
        <taxon>50 kb inversion clade</taxon>
        <taxon>genistoids sensu lato</taxon>
        <taxon>core genistoids</taxon>
        <taxon>Crotalarieae</taxon>
        <taxon>Crotalaria</taxon>
    </lineage>
</organism>
<proteinExistence type="predicted"/>
<dbReference type="EMBL" id="JAYWIO010000001">
    <property type="protein sequence ID" value="KAK7287450.1"/>
    <property type="molecule type" value="Genomic_DNA"/>
</dbReference>
<accession>A0AAN9P6R2</accession>
<evidence type="ECO:0000313" key="2">
    <source>
        <dbReference type="Proteomes" id="UP001372338"/>
    </source>
</evidence>